<sequence>MTVPELPGVLTADAVLATVASIAAAQEPSGAIPWFPGGEVDPWDHVEAAMALDVGGRPEAARAAYDWLRHAQRPDGTWASRYRQGVVADPIGETNHSAYVAVGCWHHWLASGDEAFLARMWPTVRRALDFVVGQQAASGAVWWAVDGAGASDRVALLTGCSSIYQALRCGVAIADRLGDPQPDWELAAGWLAHAVRHHPEAFADKARYSMDWYYPVLGGPVRGDDGRDRLRQRWHEFVVPGMGARCVADRPWVTGAETCELALALDAVGEPDAAAEVVAAMQHLREDDGSYWTGLVLDDHVRWPVERTTWTGAAVVLAVDALHGAHPRSGIFRGTDLPVGVEIGGVCPPELRCGAVGKGVTETRGAAEPQ</sequence>
<dbReference type="SUPFAM" id="SSF48208">
    <property type="entry name" value="Six-hairpin glycosidases"/>
    <property type="match status" value="1"/>
</dbReference>
<comment type="caution">
    <text evidence="1">The sequence shown here is derived from an EMBL/GenBank/DDBJ whole genome shotgun (WGS) entry which is preliminary data.</text>
</comment>
<dbReference type="RefSeq" id="WP_239088474.1">
    <property type="nucleotide sequence ID" value="NZ_BOON01000055.1"/>
</dbReference>
<dbReference type="EMBL" id="BOON01000055">
    <property type="protein sequence ID" value="GII25681.1"/>
    <property type="molecule type" value="Genomic_DNA"/>
</dbReference>
<keyword evidence="2" id="KW-1185">Reference proteome</keyword>
<dbReference type="Gene3D" id="1.50.10.10">
    <property type="match status" value="1"/>
</dbReference>
<accession>A0A8J3THG6</accession>
<gene>
    <name evidence="1" type="ORF">Pme01_52780</name>
</gene>
<dbReference type="AlphaFoldDB" id="A0A8J3THG6"/>
<protein>
    <submittedName>
        <fullName evidence="1">Prenyltransferase</fullName>
    </submittedName>
</protein>
<dbReference type="InterPro" id="IPR008928">
    <property type="entry name" value="6-hairpin_glycosidase_sf"/>
</dbReference>
<proteinExistence type="predicted"/>
<evidence type="ECO:0000313" key="1">
    <source>
        <dbReference type="EMBL" id="GII25681.1"/>
    </source>
</evidence>
<reference evidence="1" key="1">
    <citation type="submission" date="2021-01" db="EMBL/GenBank/DDBJ databases">
        <title>Whole genome shotgun sequence of Planosporangium mesophilum NBRC 109066.</title>
        <authorList>
            <person name="Komaki H."/>
            <person name="Tamura T."/>
        </authorList>
    </citation>
    <scope>NUCLEOTIDE SEQUENCE</scope>
    <source>
        <strain evidence="1">NBRC 109066</strain>
    </source>
</reference>
<dbReference type="Proteomes" id="UP000599074">
    <property type="component" value="Unassembled WGS sequence"/>
</dbReference>
<evidence type="ECO:0000313" key="2">
    <source>
        <dbReference type="Proteomes" id="UP000599074"/>
    </source>
</evidence>
<dbReference type="InterPro" id="IPR012341">
    <property type="entry name" value="6hp_glycosidase-like_sf"/>
</dbReference>
<organism evidence="1 2">
    <name type="scientific">Planosporangium mesophilum</name>
    <dbReference type="NCBI Taxonomy" id="689768"/>
    <lineage>
        <taxon>Bacteria</taxon>
        <taxon>Bacillati</taxon>
        <taxon>Actinomycetota</taxon>
        <taxon>Actinomycetes</taxon>
        <taxon>Micromonosporales</taxon>
        <taxon>Micromonosporaceae</taxon>
        <taxon>Planosporangium</taxon>
    </lineage>
</organism>
<name>A0A8J3THG6_9ACTN</name>
<dbReference type="GO" id="GO:0005975">
    <property type="term" value="P:carbohydrate metabolic process"/>
    <property type="evidence" value="ECO:0007669"/>
    <property type="project" value="InterPro"/>
</dbReference>